<evidence type="ECO:0000313" key="1">
    <source>
        <dbReference type="EMBL" id="KZS89906.1"/>
    </source>
</evidence>
<sequence>GPAIPRRDSPDVYEEYCQITLLLFKPWRQPSDLIGGNQSFAEAFTEFSRSCSPRLLKIIDNIQLLNECRQARNE</sequence>
<feature type="non-terminal residue" evidence="1">
    <location>
        <position position="1"/>
    </location>
</feature>
<name>A0A164QRQ8_9AGAM</name>
<dbReference type="Proteomes" id="UP000076722">
    <property type="component" value="Unassembled WGS sequence"/>
</dbReference>
<keyword evidence="2" id="KW-1185">Reference proteome</keyword>
<proteinExistence type="predicted"/>
<accession>A0A164QRQ8</accession>
<evidence type="ECO:0000313" key="2">
    <source>
        <dbReference type="Proteomes" id="UP000076722"/>
    </source>
</evidence>
<dbReference type="EMBL" id="KV419424">
    <property type="protein sequence ID" value="KZS89906.1"/>
    <property type="molecule type" value="Genomic_DNA"/>
</dbReference>
<feature type="non-terminal residue" evidence="1">
    <location>
        <position position="74"/>
    </location>
</feature>
<protein>
    <submittedName>
        <fullName evidence="1">Uncharacterized protein</fullName>
    </submittedName>
</protein>
<gene>
    <name evidence="1" type="ORF">SISNIDRAFT_402984</name>
</gene>
<dbReference type="OrthoDB" id="3050185at2759"/>
<reference evidence="1 2" key="1">
    <citation type="journal article" date="2016" name="Mol. Biol. Evol.">
        <title>Comparative Genomics of Early-Diverging Mushroom-Forming Fungi Provides Insights into the Origins of Lignocellulose Decay Capabilities.</title>
        <authorList>
            <person name="Nagy L.G."/>
            <person name="Riley R."/>
            <person name="Tritt A."/>
            <person name="Adam C."/>
            <person name="Daum C."/>
            <person name="Floudas D."/>
            <person name="Sun H."/>
            <person name="Yadav J.S."/>
            <person name="Pangilinan J."/>
            <person name="Larsson K.H."/>
            <person name="Matsuura K."/>
            <person name="Barry K."/>
            <person name="Labutti K."/>
            <person name="Kuo R."/>
            <person name="Ohm R.A."/>
            <person name="Bhattacharya S.S."/>
            <person name="Shirouzu T."/>
            <person name="Yoshinaga Y."/>
            <person name="Martin F.M."/>
            <person name="Grigoriev I.V."/>
            <person name="Hibbett D.S."/>
        </authorList>
    </citation>
    <scope>NUCLEOTIDE SEQUENCE [LARGE SCALE GENOMIC DNA]</scope>
    <source>
        <strain evidence="1 2">HHB9708</strain>
    </source>
</reference>
<organism evidence="1 2">
    <name type="scientific">Sistotremastrum niveocremeum HHB9708</name>
    <dbReference type="NCBI Taxonomy" id="1314777"/>
    <lineage>
        <taxon>Eukaryota</taxon>
        <taxon>Fungi</taxon>
        <taxon>Dikarya</taxon>
        <taxon>Basidiomycota</taxon>
        <taxon>Agaricomycotina</taxon>
        <taxon>Agaricomycetes</taxon>
        <taxon>Sistotremastrales</taxon>
        <taxon>Sistotremastraceae</taxon>
        <taxon>Sertulicium</taxon>
        <taxon>Sertulicium niveocremeum</taxon>
    </lineage>
</organism>
<dbReference type="AlphaFoldDB" id="A0A164QRQ8"/>
<dbReference type="STRING" id="1314777.A0A164QRQ8"/>